<comment type="caution">
    <text evidence="2">The sequence shown here is derived from an EMBL/GenBank/DDBJ whole genome shotgun (WGS) entry which is preliminary data.</text>
</comment>
<keyword evidence="3" id="KW-1185">Reference proteome</keyword>
<evidence type="ECO:0000313" key="2">
    <source>
        <dbReference type="EMBL" id="MCG4610737.1"/>
    </source>
</evidence>
<accession>A0ABS9MIV5</accession>
<dbReference type="EMBL" id="JAKNHQ010000008">
    <property type="protein sequence ID" value="MCG4610737.1"/>
    <property type="molecule type" value="Genomic_DNA"/>
</dbReference>
<dbReference type="RefSeq" id="WP_087229828.1">
    <property type="nucleotide sequence ID" value="NZ_JAKNHQ010000008.1"/>
</dbReference>
<dbReference type="Gene3D" id="1.10.10.10">
    <property type="entry name" value="Winged helix-like DNA-binding domain superfamily/Winged helix DNA-binding domain"/>
    <property type="match status" value="1"/>
</dbReference>
<dbReference type="InterPro" id="IPR013249">
    <property type="entry name" value="RNA_pol_sigma70_r4_t2"/>
</dbReference>
<name>A0ABS9MIV5_9FIRM</name>
<dbReference type="Proteomes" id="UP001298681">
    <property type="component" value="Unassembled WGS sequence"/>
</dbReference>
<protein>
    <submittedName>
        <fullName evidence="2">Sigma-70 family RNA polymerase sigma factor</fullName>
    </submittedName>
</protein>
<dbReference type="Pfam" id="PF08281">
    <property type="entry name" value="Sigma70_r4_2"/>
    <property type="match status" value="1"/>
</dbReference>
<dbReference type="InterPro" id="IPR013324">
    <property type="entry name" value="RNA_pol_sigma_r3/r4-like"/>
</dbReference>
<sequence>MMEMRDRGLTGLGEIQAILEHYQMDLQNEVRRVLQDPICVEEAIACAEERIYSAASWICKLRQSNLKALILIIARNAAKSLQKSKDCMFNPLGEDQDLILHDLEQRSFPYLPKLRSNYQDVIVLKYYFELPNPVIGTLLGISEKNVCIRIYRAKKRIQELIEQERA</sequence>
<evidence type="ECO:0000313" key="3">
    <source>
        <dbReference type="Proteomes" id="UP001298681"/>
    </source>
</evidence>
<dbReference type="SUPFAM" id="SSF88659">
    <property type="entry name" value="Sigma3 and sigma4 domains of RNA polymerase sigma factors"/>
    <property type="match status" value="1"/>
</dbReference>
<organism evidence="2 3">
    <name type="scientific">Anaeromassilibacillus senegalensis</name>
    <dbReference type="NCBI Taxonomy" id="1673717"/>
    <lineage>
        <taxon>Bacteria</taxon>
        <taxon>Bacillati</taxon>
        <taxon>Bacillota</taxon>
        <taxon>Clostridia</taxon>
        <taxon>Eubacteriales</taxon>
        <taxon>Acutalibacteraceae</taxon>
        <taxon>Anaeromassilibacillus</taxon>
    </lineage>
</organism>
<evidence type="ECO:0000259" key="1">
    <source>
        <dbReference type="Pfam" id="PF08281"/>
    </source>
</evidence>
<proteinExistence type="predicted"/>
<gene>
    <name evidence="2" type="ORF">L0P57_07295</name>
</gene>
<dbReference type="InterPro" id="IPR036388">
    <property type="entry name" value="WH-like_DNA-bd_sf"/>
</dbReference>
<reference evidence="2 3" key="1">
    <citation type="submission" date="2022-01" db="EMBL/GenBank/DDBJ databases">
        <title>Collection of gut derived symbiotic bacterial strains cultured from healthy donors.</title>
        <authorList>
            <person name="Lin H."/>
            <person name="Kohout C."/>
            <person name="Waligurski E."/>
            <person name="Pamer E.G."/>
        </authorList>
    </citation>
    <scope>NUCLEOTIDE SEQUENCE [LARGE SCALE GENOMIC DNA]</scope>
    <source>
        <strain evidence="2 3">DFI.7.58</strain>
    </source>
</reference>
<feature type="domain" description="RNA polymerase sigma factor 70 region 4 type 2" evidence="1">
    <location>
        <begin position="111"/>
        <end position="157"/>
    </location>
</feature>